<organism evidence="4">
    <name type="scientific">Oikopleura dioica</name>
    <name type="common">Tunicate</name>
    <dbReference type="NCBI Taxonomy" id="34765"/>
    <lineage>
        <taxon>Eukaryota</taxon>
        <taxon>Metazoa</taxon>
        <taxon>Chordata</taxon>
        <taxon>Tunicata</taxon>
        <taxon>Appendicularia</taxon>
        <taxon>Copelata</taxon>
        <taxon>Oikopleuridae</taxon>
        <taxon>Oikopleura</taxon>
    </lineage>
</organism>
<feature type="domain" description="EGF-like" evidence="3">
    <location>
        <begin position="206"/>
        <end position="252"/>
    </location>
</feature>
<dbReference type="InterPro" id="IPR000742">
    <property type="entry name" value="EGF"/>
</dbReference>
<dbReference type="SUPFAM" id="SSF57196">
    <property type="entry name" value="EGF/Laminin"/>
    <property type="match status" value="1"/>
</dbReference>
<dbReference type="Proteomes" id="UP000011014">
    <property type="component" value="Unassembled WGS sequence"/>
</dbReference>
<accession>E4Y7M0</accession>
<dbReference type="GO" id="GO:0050482">
    <property type="term" value="P:arachidonate secretion"/>
    <property type="evidence" value="ECO:0007669"/>
    <property type="project" value="InterPro"/>
</dbReference>
<evidence type="ECO:0000259" key="3">
    <source>
        <dbReference type="PROSITE" id="PS50026"/>
    </source>
</evidence>
<feature type="compositionally biased region" description="Low complexity" evidence="2">
    <location>
        <begin position="321"/>
        <end position="349"/>
    </location>
</feature>
<evidence type="ECO:0000256" key="2">
    <source>
        <dbReference type="SAM" id="MobiDB-lite"/>
    </source>
</evidence>
<protein>
    <recommendedName>
        <fullName evidence="3">EGF-like domain-containing protein</fullName>
    </recommendedName>
</protein>
<dbReference type="PROSITE" id="PS01186">
    <property type="entry name" value="EGF_2"/>
    <property type="match status" value="1"/>
</dbReference>
<dbReference type="Gene3D" id="2.10.25.10">
    <property type="entry name" value="Laminin"/>
    <property type="match status" value="1"/>
</dbReference>
<dbReference type="SUPFAM" id="SSF48619">
    <property type="entry name" value="Phospholipase A2, PLA2"/>
    <property type="match status" value="1"/>
</dbReference>
<dbReference type="PROSITE" id="PS00022">
    <property type="entry name" value="EGF_1"/>
    <property type="match status" value="1"/>
</dbReference>
<sequence>MSEELLKFRRGPAKDIIDRQCQNWYRCTKCIRIDSFGSCLPESKNYHVILNFLTGRYECPFDSDSCSYKTCSCDVELANQITKNADQIKAYLLNSNGWDPAVQCKPSRIPESTEQAGQFRTMTLLNGMDNEPDTCCGDFPKRFPFRTEERGCCGKKTFRTDRFQCCYGEVMQIGECSQPLVCNCRNGGKCIERGLKVSCSCINGFHGDECEWGACQPDPCWNGDCEDQITKTRIAGAFKCHCHDGWTGQLCDIPFKGDFNFFNMARRLPTLQKDIAEDSNEVQILEDTEFATTASSLMTSSSPTVKSSAVGLEIPDSTSWMISSSKTSTTTSTTTSRTTTMRRSPTKMSTEPKKTTKNPKSLKRPKQIKSPKTSKSPKTKELATFSTKAKPKNRPMKNPNAKTSKQSPAKNAKKIKKNTEMTPKPAEKRQKASKFKQRSGPKMIVNSSPAQKAEKTTEIMLNTLDEEIWNFEIATTESPELCDLTSKTILVLIKTDDEPLFKKTKKNIYISEFLNTMSERIDANAEVFYNEQKLFEGKSNNFGDLAADILAQKWSSSKELEQDLDFEKYELVVYFSSTQLPGSFSYKARMRKTPIWHFNLAKDDGSVSTFYGQKTFFVNPKQARRFVPILAENLCDAKFRQPEKCDDLEKVTFLKRVQIIVNNNLSQKTWNRLDAPAVSVISFGNAQKGLSAKVISDQQFENEEQIVSEIGQKLKWFGGKATFGAILERLDFHENVILLSNGFFGDLGEVKGRKNVVAVGYDPAGAILKSSLEDLVQGDARRLFLSKNKEELEEVPAKLKQALCVSKQDLSVPEFSIREKALFEFASGYRARLNSFPSNLPGFGQWKAGKEEFFSYNRRSPELS</sequence>
<reference evidence="4" key="1">
    <citation type="journal article" date="2010" name="Science">
        <title>Plasticity of animal genome architecture unmasked by rapid evolution of a pelagic tunicate.</title>
        <authorList>
            <person name="Denoeud F."/>
            <person name="Henriet S."/>
            <person name="Mungpakdee S."/>
            <person name="Aury J.M."/>
            <person name="Da Silva C."/>
            <person name="Brinkmann H."/>
            <person name="Mikhaleva J."/>
            <person name="Olsen L.C."/>
            <person name="Jubin C."/>
            <person name="Canestro C."/>
            <person name="Bouquet J.M."/>
            <person name="Danks G."/>
            <person name="Poulain J."/>
            <person name="Campsteijn C."/>
            <person name="Adamski M."/>
            <person name="Cross I."/>
            <person name="Yadetie F."/>
            <person name="Muffato M."/>
            <person name="Louis A."/>
            <person name="Butcher S."/>
            <person name="Tsagkogeorga G."/>
            <person name="Konrad A."/>
            <person name="Singh S."/>
            <person name="Jensen M.F."/>
            <person name="Cong E.H."/>
            <person name="Eikeseth-Otteraa H."/>
            <person name="Noel B."/>
            <person name="Anthouard V."/>
            <person name="Porcel B.M."/>
            <person name="Kachouri-Lafond R."/>
            <person name="Nishino A."/>
            <person name="Ugolini M."/>
            <person name="Chourrout P."/>
            <person name="Nishida H."/>
            <person name="Aasland R."/>
            <person name="Huzurbazar S."/>
            <person name="Westhof E."/>
            <person name="Delsuc F."/>
            <person name="Lehrach H."/>
            <person name="Reinhardt R."/>
            <person name="Weissenbach J."/>
            <person name="Roy S.W."/>
            <person name="Artiguenave F."/>
            <person name="Postlethwait J.H."/>
            <person name="Manak J.R."/>
            <person name="Thompson E.M."/>
            <person name="Jaillon O."/>
            <person name="Du Pasquier L."/>
            <person name="Boudinot P."/>
            <person name="Liberles D.A."/>
            <person name="Volff J.N."/>
            <person name="Philippe H."/>
            <person name="Lenhard B."/>
            <person name="Roest Crollius H."/>
            <person name="Wincker P."/>
            <person name="Chourrout D."/>
        </authorList>
    </citation>
    <scope>NUCLEOTIDE SEQUENCE [LARGE SCALE GENOMIC DNA]</scope>
</reference>
<evidence type="ECO:0000256" key="1">
    <source>
        <dbReference type="PROSITE-ProRule" id="PRU00076"/>
    </source>
</evidence>
<dbReference type="PANTHER" id="PTHR24033:SF151">
    <property type="entry name" value="NOTCH 2"/>
    <property type="match status" value="1"/>
</dbReference>
<keyword evidence="1" id="KW-0245">EGF-like domain</keyword>
<dbReference type="PROSITE" id="PS50026">
    <property type="entry name" value="EGF_3"/>
    <property type="match status" value="1"/>
</dbReference>
<evidence type="ECO:0000313" key="4">
    <source>
        <dbReference type="EMBL" id="CBY31620.1"/>
    </source>
</evidence>
<dbReference type="InterPro" id="IPR051830">
    <property type="entry name" value="NOTCH_homolog"/>
</dbReference>
<gene>
    <name evidence="4" type="ORF">GSOID_T00025537001</name>
</gene>
<name>E4Y7M0_OIKDI</name>
<dbReference type="EMBL" id="FN654310">
    <property type="protein sequence ID" value="CBY31620.1"/>
    <property type="molecule type" value="Genomic_DNA"/>
</dbReference>
<dbReference type="SMART" id="SM00181">
    <property type="entry name" value="EGF"/>
    <property type="match status" value="2"/>
</dbReference>
<dbReference type="InterPro" id="IPR036444">
    <property type="entry name" value="PLipase_A2_dom_sf"/>
</dbReference>
<feature type="compositionally biased region" description="Polar residues" evidence="2">
    <location>
        <begin position="400"/>
        <end position="409"/>
    </location>
</feature>
<feature type="region of interest" description="Disordered" evidence="2">
    <location>
        <begin position="321"/>
        <end position="451"/>
    </location>
</feature>
<keyword evidence="1" id="KW-1015">Disulfide bond</keyword>
<feature type="compositionally biased region" description="Basic residues" evidence="2">
    <location>
        <begin position="355"/>
        <end position="369"/>
    </location>
</feature>
<dbReference type="Gene3D" id="1.20.90.10">
    <property type="entry name" value="Phospholipase A2 domain"/>
    <property type="match status" value="1"/>
</dbReference>
<dbReference type="AlphaFoldDB" id="E4Y7M0"/>
<feature type="disulfide bond" evidence="1">
    <location>
        <begin position="242"/>
        <end position="251"/>
    </location>
</feature>
<proteinExistence type="predicted"/>
<dbReference type="CDD" id="cd00054">
    <property type="entry name" value="EGF_CA"/>
    <property type="match status" value="1"/>
</dbReference>
<comment type="caution">
    <text evidence="1">Lacks conserved residue(s) required for the propagation of feature annotation.</text>
</comment>
<dbReference type="GO" id="GO:0004623">
    <property type="term" value="F:phospholipase A2 activity"/>
    <property type="evidence" value="ECO:0007669"/>
    <property type="project" value="InterPro"/>
</dbReference>
<dbReference type="GO" id="GO:0006644">
    <property type="term" value="P:phospholipid metabolic process"/>
    <property type="evidence" value="ECO:0007669"/>
    <property type="project" value="InterPro"/>
</dbReference>
<dbReference type="PANTHER" id="PTHR24033">
    <property type="entry name" value="EGF-LIKE DOMAIN-CONTAINING PROTEIN"/>
    <property type="match status" value="1"/>
</dbReference>